<comment type="similarity">
    <text evidence="2">Belongs to the DUF177 domain family.</text>
</comment>
<evidence type="ECO:0000256" key="5">
    <source>
        <dbReference type="ARBA" id="ARBA00031841"/>
    </source>
</evidence>
<reference evidence="6 7" key="1">
    <citation type="submission" date="2018-12" db="EMBL/GenBank/DDBJ databases">
        <title>Persistence of Moraxella catarrhalis in Chronic Obstructive Pulmonary Disease and Regulation of the Hag/MID Adhesin.</title>
        <authorList>
            <person name="Murphy T."/>
            <person name="Zhao X."/>
            <person name="Vyas G."/>
            <person name="Aluvathingal J."/>
            <person name="Nadendla S."/>
            <person name="Tallon L."/>
            <person name="Tettelin H."/>
        </authorList>
    </citation>
    <scope>NUCLEOTIDE SEQUENCE [LARGE SCALE GENOMIC DNA]</scope>
    <source>
        <strain evidence="6 7">46P58B1</strain>
    </source>
</reference>
<name>A0A3A9L5P1_MORCA</name>
<dbReference type="PANTHER" id="PTHR38099">
    <property type="entry name" value="LARGE RIBOSOMAL RNA SUBUNIT ACCUMULATION PROTEIN YCED"/>
    <property type="match status" value="1"/>
</dbReference>
<dbReference type="GO" id="GO:0005829">
    <property type="term" value="C:cytosol"/>
    <property type="evidence" value="ECO:0007669"/>
    <property type="project" value="TreeGrafter"/>
</dbReference>
<evidence type="ECO:0000256" key="4">
    <source>
        <dbReference type="ARBA" id="ARBA00022517"/>
    </source>
</evidence>
<dbReference type="PANTHER" id="PTHR38099:SF1">
    <property type="entry name" value="LARGE RIBOSOMAL RNA SUBUNIT ACCUMULATION PROTEIN YCED"/>
    <property type="match status" value="1"/>
</dbReference>
<organism evidence="6 7">
    <name type="scientific">Moraxella catarrhalis</name>
    <name type="common">Branhamella catarrhalis</name>
    <dbReference type="NCBI Taxonomy" id="480"/>
    <lineage>
        <taxon>Bacteria</taxon>
        <taxon>Pseudomonadati</taxon>
        <taxon>Pseudomonadota</taxon>
        <taxon>Gammaproteobacteria</taxon>
        <taxon>Moraxellales</taxon>
        <taxon>Moraxellaceae</taxon>
        <taxon>Moraxella</taxon>
    </lineage>
</organism>
<dbReference type="InterPro" id="IPR039255">
    <property type="entry name" value="YceD_bac"/>
</dbReference>
<dbReference type="GO" id="GO:0042254">
    <property type="term" value="P:ribosome biogenesis"/>
    <property type="evidence" value="ECO:0007669"/>
    <property type="project" value="UniProtKB-KW"/>
</dbReference>
<gene>
    <name evidence="6" type="ORF">EJK53_1884</name>
</gene>
<proteinExistence type="inferred from homology"/>
<dbReference type="AlphaFoldDB" id="A0A3A9L5P1"/>
<evidence type="ECO:0000256" key="2">
    <source>
        <dbReference type="ARBA" id="ARBA00010740"/>
    </source>
</evidence>
<dbReference type="Pfam" id="PF02620">
    <property type="entry name" value="YceD"/>
    <property type="match status" value="1"/>
</dbReference>
<dbReference type="EMBL" id="CP034662">
    <property type="protein sequence ID" value="AZQ94251.1"/>
    <property type="molecule type" value="Genomic_DNA"/>
</dbReference>
<dbReference type="RefSeq" id="WP_049148564.1">
    <property type="nucleotide sequence ID" value="NZ_CP034662.1"/>
</dbReference>
<dbReference type="Proteomes" id="UP000280228">
    <property type="component" value="Chromosome"/>
</dbReference>
<accession>A0A3A9L5P1</accession>
<dbReference type="InterPro" id="IPR003772">
    <property type="entry name" value="YceD"/>
</dbReference>
<evidence type="ECO:0000256" key="1">
    <source>
        <dbReference type="ARBA" id="ARBA00002868"/>
    </source>
</evidence>
<comment type="function">
    <text evidence="1">Plays a role in synthesis, processing and/or stability of 23S rRNA.</text>
</comment>
<sequence>MMTKTVNHHPKQQSLPANIMLDKWADIGFKWQGSLSSTELKRLSEQTVADSVLDLTFVLTKQEGIVWLNYQVSGEVFVICQRCLESLGIDVSGEYRLAVLSSDGDIGRINDAEYILVDELATKTAKLPIKDLLEDELLLTLPLSPKHQDCDMPVQMLNEEKYEEEQENPFASLAQLKGKLS</sequence>
<protein>
    <recommendedName>
        <fullName evidence="3">Large ribosomal RNA subunit accumulation protein YceD</fullName>
    </recommendedName>
    <alternativeName>
        <fullName evidence="5">23S rRNA accumulation protein YceD</fullName>
    </alternativeName>
</protein>
<evidence type="ECO:0000313" key="7">
    <source>
        <dbReference type="Proteomes" id="UP000280228"/>
    </source>
</evidence>
<keyword evidence="4" id="KW-0690">Ribosome biogenesis</keyword>
<evidence type="ECO:0000256" key="3">
    <source>
        <dbReference type="ARBA" id="ARBA00015716"/>
    </source>
</evidence>
<evidence type="ECO:0000313" key="6">
    <source>
        <dbReference type="EMBL" id="AZQ94251.1"/>
    </source>
</evidence>